<dbReference type="EMBL" id="JBBCAQ010000014">
    <property type="protein sequence ID" value="KAK7598218.1"/>
    <property type="molecule type" value="Genomic_DNA"/>
</dbReference>
<evidence type="ECO:0000313" key="3">
    <source>
        <dbReference type="Proteomes" id="UP001367676"/>
    </source>
</evidence>
<name>A0AAN9Y7F0_9HEMI</name>
<comment type="caution">
    <text evidence="2">The sequence shown here is derived from an EMBL/GenBank/DDBJ whole genome shotgun (WGS) entry which is preliminary data.</text>
</comment>
<sequence>MNTNPCRCRCEAQTVVLPNTEPRSPTIERRLTYDGFGSGFGMGSLSFVGLATEPKERRRSTVDVDVDDGEDDDGRHATAVQTSPRATKRKRDDEEMDTEKTVGEGAENASFSTTSTFTGHRVVVTRGVGKSTVREIRYESTRGDGGSAKCASCEAGYQQHDNTTSNASHTTNVLQVATRIDLY</sequence>
<gene>
    <name evidence="2" type="ORF">V9T40_006453</name>
</gene>
<dbReference type="AlphaFoldDB" id="A0AAN9Y7F0"/>
<accession>A0AAN9Y7F0</accession>
<feature type="compositionally biased region" description="Basic and acidic residues" evidence="1">
    <location>
        <begin position="90"/>
        <end position="102"/>
    </location>
</feature>
<organism evidence="2 3">
    <name type="scientific">Parthenolecanium corni</name>
    <dbReference type="NCBI Taxonomy" id="536013"/>
    <lineage>
        <taxon>Eukaryota</taxon>
        <taxon>Metazoa</taxon>
        <taxon>Ecdysozoa</taxon>
        <taxon>Arthropoda</taxon>
        <taxon>Hexapoda</taxon>
        <taxon>Insecta</taxon>
        <taxon>Pterygota</taxon>
        <taxon>Neoptera</taxon>
        <taxon>Paraneoptera</taxon>
        <taxon>Hemiptera</taxon>
        <taxon>Sternorrhyncha</taxon>
        <taxon>Coccoidea</taxon>
        <taxon>Coccidae</taxon>
        <taxon>Parthenolecanium</taxon>
    </lineage>
</organism>
<feature type="region of interest" description="Disordered" evidence="1">
    <location>
        <begin position="51"/>
        <end position="112"/>
    </location>
</feature>
<evidence type="ECO:0000313" key="2">
    <source>
        <dbReference type="EMBL" id="KAK7598218.1"/>
    </source>
</evidence>
<reference evidence="2 3" key="1">
    <citation type="submission" date="2024-03" db="EMBL/GenBank/DDBJ databases">
        <title>Adaptation during the transition from Ophiocordyceps entomopathogen to insect associate is accompanied by gene loss and intensified selection.</title>
        <authorList>
            <person name="Ward C.M."/>
            <person name="Onetto C.A."/>
            <person name="Borneman A.R."/>
        </authorList>
    </citation>
    <scope>NUCLEOTIDE SEQUENCE [LARGE SCALE GENOMIC DNA]</scope>
    <source>
        <strain evidence="2">AWRI1</strain>
        <tissue evidence="2">Single Adult Female</tissue>
    </source>
</reference>
<dbReference type="Proteomes" id="UP001367676">
    <property type="component" value="Unassembled WGS sequence"/>
</dbReference>
<proteinExistence type="predicted"/>
<evidence type="ECO:0000256" key="1">
    <source>
        <dbReference type="SAM" id="MobiDB-lite"/>
    </source>
</evidence>
<feature type="compositionally biased region" description="Basic and acidic residues" evidence="1">
    <location>
        <begin position="53"/>
        <end position="62"/>
    </location>
</feature>
<protein>
    <submittedName>
        <fullName evidence="2">Uncharacterized protein</fullName>
    </submittedName>
</protein>
<keyword evidence="3" id="KW-1185">Reference proteome</keyword>